<dbReference type="Proteomes" id="UP000708208">
    <property type="component" value="Unassembled WGS sequence"/>
</dbReference>
<evidence type="ECO:0000256" key="1">
    <source>
        <dbReference type="SAM" id="Phobius"/>
    </source>
</evidence>
<feature type="non-terminal residue" evidence="2">
    <location>
        <position position="1"/>
    </location>
</feature>
<accession>A0A8J2KGG5</accession>
<dbReference type="AlphaFoldDB" id="A0A8J2KGG5"/>
<keyword evidence="1" id="KW-1133">Transmembrane helix</keyword>
<organism evidence="2 3">
    <name type="scientific">Allacma fusca</name>
    <dbReference type="NCBI Taxonomy" id="39272"/>
    <lineage>
        <taxon>Eukaryota</taxon>
        <taxon>Metazoa</taxon>
        <taxon>Ecdysozoa</taxon>
        <taxon>Arthropoda</taxon>
        <taxon>Hexapoda</taxon>
        <taxon>Collembola</taxon>
        <taxon>Symphypleona</taxon>
        <taxon>Sminthuridae</taxon>
        <taxon>Allacma</taxon>
    </lineage>
</organism>
<keyword evidence="3" id="KW-1185">Reference proteome</keyword>
<feature type="transmembrane region" description="Helical" evidence="1">
    <location>
        <begin position="12"/>
        <end position="27"/>
    </location>
</feature>
<comment type="caution">
    <text evidence="2">The sequence shown here is derived from an EMBL/GenBank/DDBJ whole genome shotgun (WGS) entry which is preliminary data.</text>
</comment>
<keyword evidence="1" id="KW-0812">Transmembrane</keyword>
<name>A0A8J2KGG5_9HEXA</name>
<protein>
    <submittedName>
        <fullName evidence="2">Uncharacterized protein</fullName>
    </submittedName>
</protein>
<dbReference type="PROSITE" id="PS51257">
    <property type="entry name" value="PROKAR_LIPOPROTEIN"/>
    <property type="match status" value="1"/>
</dbReference>
<reference evidence="2" key="1">
    <citation type="submission" date="2021-06" db="EMBL/GenBank/DDBJ databases">
        <authorList>
            <person name="Hodson N. C."/>
            <person name="Mongue J. A."/>
            <person name="Jaron S. K."/>
        </authorList>
    </citation>
    <scope>NUCLEOTIDE SEQUENCE</scope>
</reference>
<keyword evidence="1" id="KW-0472">Membrane</keyword>
<proteinExistence type="predicted"/>
<dbReference type="EMBL" id="CAJVCH010300043">
    <property type="protein sequence ID" value="CAG7785631.1"/>
    <property type="molecule type" value="Genomic_DNA"/>
</dbReference>
<evidence type="ECO:0000313" key="3">
    <source>
        <dbReference type="Proteomes" id="UP000708208"/>
    </source>
</evidence>
<gene>
    <name evidence="2" type="ORF">AFUS01_LOCUS24245</name>
</gene>
<sequence length="28" mass="3021">MKVGSSESGSRITMKIILAFLMISVFAC</sequence>
<evidence type="ECO:0000313" key="2">
    <source>
        <dbReference type="EMBL" id="CAG7785631.1"/>
    </source>
</evidence>